<dbReference type="InParanoid" id="A0A482WES8"/>
<dbReference type="GO" id="GO:0035721">
    <property type="term" value="P:intraciliary retrograde transport"/>
    <property type="evidence" value="ECO:0007669"/>
    <property type="project" value="TreeGrafter"/>
</dbReference>
<organism evidence="4 5">
    <name type="scientific">Laodelphax striatellus</name>
    <name type="common">Small brown planthopper</name>
    <name type="synonym">Delphax striatella</name>
    <dbReference type="NCBI Taxonomy" id="195883"/>
    <lineage>
        <taxon>Eukaryota</taxon>
        <taxon>Metazoa</taxon>
        <taxon>Ecdysozoa</taxon>
        <taxon>Arthropoda</taxon>
        <taxon>Hexapoda</taxon>
        <taxon>Insecta</taxon>
        <taxon>Pterygota</taxon>
        <taxon>Neoptera</taxon>
        <taxon>Paraneoptera</taxon>
        <taxon>Hemiptera</taxon>
        <taxon>Auchenorrhyncha</taxon>
        <taxon>Fulgoroidea</taxon>
        <taxon>Delphacidae</taxon>
        <taxon>Criomorphinae</taxon>
        <taxon>Laodelphax</taxon>
    </lineage>
</organism>
<dbReference type="AlphaFoldDB" id="A0A482WES8"/>
<evidence type="ECO:0000256" key="2">
    <source>
        <dbReference type="ARBA" id="ARBA00022794"/>
    </source>
</evidence>
<comment type="caution">
    <text evidence="4">The sequence shown here is derived from an EMBL/GenBank/DDBJ whole genome shotgun (WGS) entry which is preliminary data.</text>
</comment>
<dbReference type="PANTHER" id="PTHR33724">
    <property type="entry name" value="INTRAFLAGELLAR TRANSPORT PROTEIN 43 HOMOLOG"/>
    <property type="match status" value="1"/>
</dbReference>
<evidence type="ECO:0000313" key="4">
    <source>
        <dbReference type="EMBL" id="RZF31988.1"/>
    </source>
</evidence>
<dbReference type="FunCoup" id="A0A482WES8">
    <property type="interactions" value="82"/>
</dbReference>
<evidence type="ECO:0000256" key="1">
    <source>
        <dbReference type="ARBA" id="ARBA00007563"/>
    </source>
</evidence>
<feature type="compositionally biased region" description="Polar residues" evidence="3">
    <location>
        <begin position="43"/>
        <end position="54"/>
    </location>
</feature>
<evidence type="ECO:0008006" key="6">
    <source>
        <dbReference type="Google" id="ProtNLM"/>
    </source>
</evidence>
<comment type="similarity">
    <text evidence="1">Belongs to the IFT43 family.</text>
</comment>
<reference evidence="4 5" key="1">
    <citation type="journal article" date="2017" name="Gigascience">
        <title>Genome sequence of the small brown planthopper, Laodelphax striatellus.</title>
        <authorList>
            <person name="Zhu J."/>
            <person name="Jiang F."/>
            <person name="Wang X."/>
            <person name="Yang P."/>
            <person name="Bao Y."/>
            <person name="Zhao W."/>
            <person name="Wang W."/>
            <person name="Lu H."/>
            <person name="Wang Q."/>
            <person name="Cui N."/>
            <person name="Li J."/>
            <person name="Chen X."/>
            <person name="Luo L."/>
            <person name="Yu J."/>
            <person name="Kang L."/>
            <person name="Cui F."/>
        </authorList>
    </citation>
    <scope>NUCLEOTIDE SEQUENCE [LARGE SCALE GENOMIC DNA]</scope>
    <source>
        <strain evidence="4">Lst14</strain>
    </source>
</reference>
<dbReference type="GO" id="GO:0005929">
    <property type="term" value="C:cilium"/>
    <property type="evidence" value="ECO:0007669"/>
    <property type="project" value="TreeGrafter"/>
</dbReference>
<sequence length="206" mass="22510">MDAFGFSPNHKAPPRKGRRAGNAGSGSNVTADDATNSDDIESPKSNSTPQQSLSPDPAAPPRSRKTGGWAEELTKSGKFRANSINLIEQERFQSPEKAESDDDIPLIPDLDELQDEESRSEVVRAPSVGGKRVASFSELDSDLLKKSALSTLDNDINLALLSSHLQPEALVKEVDSTWTWDLLFTEVASDLRTEWETQSQPITSHH</sequence>
<dbReference type="SMR" id="A0A482WES8"/>
<dbReference type="PANTHER" id="PTHR33724:SF1">
    <property type="entry name" value="INTRAFLAGELLAR TRANSPORT PROTEIN 43 HOMOLOG"/>
    <property type="match status" value="1"/>
</dbReference>
<protein>
    <recommendedName>
        <fullName evidence="6">Intraflagellar transport protein 43 homolog</fullName>
    </recommendedName>
</protein>
<dbReference type="GO" id="GO:0030991">
    <property type="term" value="C:intraciliary transport particle A"/>
    <property type="evidence" value="ECO:0007669"/>
    <property type="project" value="InterPro"/>
</dbReference>
<dbReference type="InterPro" id="IPR029302">
    <property type="entry name" value="IFT43"/>
</dbReference>
<dbReference type="Pfam" id="PF15305">
    <property type="entry name" value="IFT43"/>
    <property type="match status" value="1"/>
</dbReference>
<keyword evidence="2" id="KW-0970">Cilium biogenesis/degradation</keyword>
<dbReference type="OrthoDB" id="206950at2759"/>
<dbReference type="Proteomes" id="UP000291343">
    <property type="component" value="Unassembled WGS sequence"/>
</dbReference>
<dbReference type="STRING" id="195883.A0A482WES8"/>
<accession>A0A482WES8</accession>
<name>A0A482WES8_LAOST</name>
<feature type="region of interest" description="Disordered" evidence="3">
    <location>
        <begin position="1"/>
        <end position="76"/>
    </location>
</feature>
<dbReference type="EMBL" id="QKKF02037655">
    <property type="protein sequence ID" value="RZF31988.1"/>
    <property type="molecule type" value="Genomic_DNA"/>
</dbReference>
<proteinExistence type="inferred from homology"/>
<feature type="compositionally biased region" description="Polar residues" evidence="3">
    <location>
        <begin position="25"/>
        <end position="34"/>
    </location>
</feature>
<gene>
    <name evidence="4" type="ORF">LSTR_LSTR015963</name>
</gene>
<evidence type="ECO:0000313" key="5">
    <source>
        <dbReference type="Proteomes" id="UP000291343"/>
    </source>
</evidence>
<evidence type="ECO:0000256" key="3">
    <source>
        <dbReference type="SAM" id="MobiDB-lite"/>
    </source>
</evidence>
<keyword evidence="5" id="KW-1185">Reference proteome</keyword>